<comment type="catalytic activity">
    <reaction evidence="1">
        <text>D-glucuronate = D-fructuronate</text>
        <dbReference type="Rhea" id="RHEA:13049"/>
        <dbReference type="ChEBI" id="CHEBI:58720"/>
        <dbReference type="ChEBI" id="CHEBI:59863"/>
        <dbReference type="EC" id="5.3.1.12"/>
    </reaction>
</comment>
<name>A0A511DK70_9PSEU</name>
<gene>
    <name evidence="7" type="ORF">PSU4_41650</name>
</gene>
<dbReference type="GO" id="GO:0042840">
    <property type="term" value="P:D-glucuronate catabolic process"/>
    <property type="evidence" value="ECO:0007669"/>
    <property type="project" value="TreeGrafter"/>
</dbReference>
<dbReference type="AlphaFoldDB" id="A0A511DK70"/>
<keyword evidence="6 7" id="KW-0413">Isomerase</keyword>
<sequence length="484" mass="53418">MAQDVRVCRPWVMTSPPQLSPHPDRLLPSEPGVRAIARRLYAAVQDLPIVSPHGHVPAQWLADDTPFLDPTSLLLSPDHYMTRLLHASGVALPDLGVGTGRLDEAASRRAWRILGERWALFRGTPSRLWMETTLADVFGVTQRLSAQTADDIYDHVARCLTTSAFRPRALFDRFGIELLATTDDPCDDLAHHEALAGDPGFGGRVVPTFRPDRYLEPGREDFPELMKALATASGVDTGHYAGYVAALENRRRYFVEHGAVSSDHSHADVVTLTLDRAEASRIYAAALSGLADPAEATALRRHMLVEMARMAVDDGLVMTLHPGVRRNHHTPTFRAVGADTGHDIPVATEFTRGLQPLLERFGTAAGFHLALFTVDETVFSREIAPLAGFYPSVYAGAPWWFLDAPEAIRRFRGAVSETAGFYRTTGFIDDTRAFCSIPARHDMSRRLDSGFLARLVAEHRLDEDEAVETAVDLVTTIPRKAFKL</sequence>
<dbReference type="PANTHER" id="PTHR30068">
    <property type="entry name" value="URONATE ISOMERASE"/>
    <property type="match status" value="1"/>
</dbReference>
<dbReference type="InterPro" id="IPR003766">
    <property type="entry name" value="Uronate_isomerase"/>
</dbReference>
<dbReference type="InterPro" id="IPR032466">
    <property type="entry name" value="Metal_Hydrolase"/>
</dbReference>
<evidence type="ECO:0000256" key="1">
    <source>
        <dbReference type="ARBA" id="ARBA00001165"/>
    </source>
</evidence>
<evidence type="ECO:0000313" key="8">
    <source>
        <dbReference type="Proteomes" id="UP000321685"/>
    </source>
</evidence>
<dbReference type="SUPFAM" id="SSF51556">
    <property type="entry name" value="Metallo-dependent hydrolases"/>
    <property type="match status" value="1"/>
</dbReference>
<dbReference type="Pfam" id="PF02614">
    <property type="entry name" value="UxaC"/>
    <property type="match status" value="1"/>
</dbReference>
<dbReference type="Gene3D" id="1.10.2020.10">
    <property type="entry name" value="uronate isomerase, domain 2, chain A"/>
    <property type="match status" value="1"/>
</dbReference>
<comment type="caution">
    <text evidence="7">The sequence shown here is derived from an EMBL/GenBank/DDBJ whole genome shotgun (WGS) entry which is preliminary data.</text>
</comment>
<evidence type="ECO:0000313" key="7">
    <source>
        <dbReference type="EMBL" id="GEL25211.1"/>
    </source>
</evidence>
<dbReference type="NCBIfam" id="NF002794">
    <property type="entry name" value="PRK02925.1"/>
    <property type="match status" value="1"/>
</dbReference>
<organism evidence="7 8">
    <name type="scientific">Pseudonocardia sulfidoxydans NBRC 16205</name>
    <dbReference type="NCBI Taxonomy" id="1223511"/>
    <lineage>
        <taxon>Bacteria</taxon>
        <taxon>Bacillati</taxon>
        <taxon>Actinomycetota</taxon>
        <taxon>Actinomycetes</taxon>
        <taxon>Pseudonocardiales</taxon>
        <taxon>Pseudonocardiaceae</taxon>
        <taxon>Pseudonocardia</taxon>
    </lineage>
</organism>
<comment type="similarity">
    <text evidence="3">Belongs to the metallo-dependent hydrolases superfamily. Uronate isomerase family.</text>
</comment>
<evidence type="ECO:0000256" key="5">
    <source>
        <dbReference type="ARBA" id="ARBA00020555"/>
    </source>
</evidence>
<dbReference type="EC" id="5.3.1.12" evidence="4"/>
<dbReference type="Proteomes" id="UP000321685">
    <property type="component" value="Unassembled WGS sequence"/>
</dbReference>
<protein>
    <recommendedName>
        <fullName evidence="5">Uronate isomerase</fullName>
        <ecNumber evidence="4">5.3.1.12</ecNumber>
    </recommendedName>
</protein>
<dbReference type="PANTHER" id="PTHR30068:SF4">
    <property type="entry name" value="URONATE ISOMERASE"/>
    <property type="match status" value="1"/>
</dbReference>
<reference evidence="7 8" key="1">
    <citation type="submission" date="2019-07" db="EMBL/GenBank/DDBJ databases">
        <title>Whole genome shotgun sequence of Pseudonocardia sulfidoxydans NBRC 16205.</title>
        <authorList>
            <person name="Hosoyama A."/>
            <person name="Uohara A."/>
            <person name="Ohji S."/>
            <person name="Ichikawa N."/>
        </authorList>
    </citation>
    <scope>NUCLEOTIDE SEQUENCE [LARGE SCALE GENOMIC DNA]</scope>
    <source>
        <strain evidence="7 8">NBRC 16205</strain>
    </source>
</reference>
<dbReference type="EMBL" id="BJVJ01000048">
    <property type="protein sequence ID" value="GEL25211.1"/>
    <property type="molecule type" value="Genomic_DNA"/>
</dbReference>
<dbReference type="GO" id="GO:0019698">
    <property type="term" value="P:D-galacturonate catabolic process"/>
    <property type="evidence" value="ECO:0007669"/>
    <property type="project" value="TreeGrafter"/>
</dbReference>
<evidence type="ECO:0000256" key="6">
    <source>
        <dbReference type="ARBA" id="ARBA00023235"/>
    </source>
</evidence>
<evidence type="ECO:0000256" key="2">
    <source>
        <dbReference type="ARBA" id="ARBA00004892"/>
    </source>
</evidence>
<evidence type="ECO:0000256" key="3">
    <source>
        <dbReference type="ARBA" id="ARBA00008397"/>
    </source>
</evidence>
<comment type="pathway">
    <text evidence="2">Carbohydrate metabolism; pentose and glucuronate interconversion.</text>
</comment>
<dbReference type="UniPathway" id="UPA00246"/>
<dbReference type="GO" id="GO:0008880">
    <property type="term" value="F:glucuronate isomerase activity"/>
    <property type="evidence" value="ECO:0007669"/>
    <property type="project" value="UniProtKB-EC"/>
</dbReference>
<dbReference type="Gene3D" id="3.20.20.140">
    <property type="entry name" value="Metal-dependent hydrolases"/>
    <property type="match status" value="1"/>
</dbReference>
<accession>A0A511DK70</accession>
<keyword evidence="8" id="KW-1185">Reference proteome</keyword>
<proteinExistence type="inferred from homology"/>
<evidence type="ECO:0000256" key="4">
    <source>
        <dbReference type="ARBA" id="ARBA00012546"/>
    </source>
</evidence>